<name>A0A1W1HIF7_9BACT</name>
<dbReference type="STRING" id="1246637.MTBBW1_60058"/>
<evidence type="ECO:0000313" key="1">
    <source>
        <dbReference type="EMBL" id="SLM32158.1"/>
    </source>
</evidence>
<dbReference type="EMBL" id="FWEV01000303">
    <property type="protein sequence ID" value="SLM32158.1"/>
    <property type="molecule type" value="Genomic_DNA"/>
</dbReference>
<organism evidence="1 2">
    <name type="scientific">Desulfamplus magnetovallimortis</name>
    <dbReference type="NCBI Taxonomy" id="1246637"/>
    <lineage>
        <taxon>Bacteria</taxon>
        <taxon>Pseudomonadati</taxon>
        <taxon>Thermodesulfobacteriota</taxon>
        <taxon>Desulfobacteria</taxon>
        <taxon>Desulfobacterales</taxon>
        <taxon>Desulfobacteraceae</taxon>
        <taxon>Desulfamplus</taxon>
    </lineage>
</organism>
<dbReference type="Proteomes" id="UP000191931">
    <property type="component" value="Unassembled WGS sequence"/>
</dbReference>
<dbReference type="RefSeq" id="WP_080798020.1">
    <property type="nucleotide sequence ID" value="NZ_LT828540.1"/>
</dbReference>
<evidence type="ECO:0008006" key="3">
    <source>
        <dbReference type="Google" id="ProtNLM"/>
    </source>
</evidence>
<dbReference type="AlphaFoldDB" id="A0A1W1HIF7"/>
<evidence type="ECO:0000313" key="2">
    <source>
        <dbReference type="Proteomes" id="UP000191931"/>
    </source>
</evidence>
<dbReference type="SUPFAM" id="SSF53756">
    <property type="entry name" value="UDP-Glycosyltransferase/glycogen phosphorylase"/>
    <property type="match status" value="1"/>
</dbReference>
<dbReference type="Gene3D" id="3.40.50.2000">
    <property type="entry name" value="Glycogen Phosphorylase B"/>
    <property type="match status" value="2"/>
</dbReference>
<reference evidence="1 2" key="1">
    <citation type="submission" date="2017-03" db="EMBL/GenBank/DDBJ databases">
        <authorList>
            <person name="Afonso C.L."/>
            <person name="Miller P.J."/>
            <person name="Scott M.A."/>
            <person name="Spackman E."/>
            <person name="Goraichik I."/>
            <person name="Dimitrov K.M."/>
            <person name="Suarez D.L."/>
            <person name="Swayne D.E."/>
        </authorList>
    </citation>
    <scope>NUCLEOTIDE SEQUENCE [LARGE SCALE GENOMIC DNA]</scope>
    <source>
        <strain evidence="1">PRJEB14757</strain>
    </source>
</reference>
<keyword evidence="2" id="KW-1185">Reference proteome</keyword>
<accession>A0A1W1HIF7</accession>
<gene>
    <name evidence="1" type="ORF">MTBBW1_60058</name>
</gene>
<proteinExistence type="predicted"/>
<protein>
    <recommendedName>
        <fullName evidence="3">Glycosyl transferase family 1 domain-containing protein</fullName>
    </recommendedName>
</protein>
<sequence length="63" mass="7486">MERVEYFFQAGNPEEIADTIMHIIKNSTEREKMVENAFKKVLKNHTIDSMGERILKIYSHFLL</sequence>